<evidence type="ECO:0000313" key="2">
    <source>
        <dbReference type="Proteomes" id="UP000499080"/>
    </source>
</evidence>
<sequence length="103" mass="11946">MTPSEIAEKPYKKYKSCYQGLLDLGLIPPFWKKALRMAVRMGKDCISSFGSELLAAVLHSNLQIEAFSRRLKENWMRVPTICEVKTMMKGILQLFQRLNQRHS</sequence>
<dbReference type="Proteomes" id="UP000499080">
    <property type="component" value="Unassembled WGS sequence"/>
</dbReference>
<evidence type="ECO:0000313" key="1">
    <source>
        <dbReference type="EMBL" id="GBM86401.1"/>
    </source>
</evidence>
<reference evidence="1 2" key="1">
    <citation type="journal article" date="2019" name="Sci. Rep.">
        <title>Orb-weaving spider Araneus ventricosus genome elucidates the spidroin gene catalogue.</title>
        <authorList>
            <person name="Kono N."/>
            <person name="Nakamura H."/>
            <person name="Ohtoshi R."/>
            <person name="Moran D.A.P."/>
            <person name="Shinohara A."/>
            <person name="Yoshida Y."/>
            <person name="Fujiwara M."/>
            <person name="Mori M."/>
            <person name="Tomita M."/>
            <person name="Arakawa K."/>
        </authorList>
    </citation>
    <scope>NUCLEOTIDE SEQUENCE [LARGE SCALE GENOMIC DNA]</scope>
</reference>
<dbReference type="EMBL" id="BGPR01003309">
    <property type="protein sequence ID" value="GBM86401.1"/>
    <property type="molecule type" value="Genomic_DNA"/>
</dbReference>
<protein>
    <submittedName>
        <fullName evidence="1">Uncharacterized protein</fullName>
    </submittedName>
</protein>
<proteinExistence type="predicted"/>
<organism evidence="1 2">
    <name type="scientific">Araneus ventricosus</name>
    <name type="common">Orbweaver spider</name>
    <name type="synonym">Epeira ventricosa</name>
    <dbReference type="NCBI Taxonomy" id="182803"/>
    <lineage>
        <taxon>Eukaryota</taxon>
        <taxon>Metazoa</taxon>
        <taxon>Ecdysozoa</taxon>
        <taxon>Arthropoda</taxon>
        <taxon>Chelicerata</taxon>
        <taxon>Arachnida</taxon>
        <taxon>Araneae</taxon>
        <taxon>Araneomorphae</taxon>
        <taxon>Entelegynae</taxon>
        <taxon>Araneoidea</taxon>
        <taxon>Araneidae</taxon>
        <taxon>Araneus</taxon>
    </lineage>
</organism>
<name>A0A4Y2J809_ARAVE</name>
<dbReference type="AlphaFoldDB" id="A0A4Y2J809"/>
<gene>
    <name evidence="1" type="ORF">AVEN_33254_1</name>
</gene>
<accession>A0A4Y2J809</accession>
<keyword evidence="2" id="KW-1185">Reference proteome</keyword>
<comment type="caution">
    <text evidence="1">The sequence shown here is derived from an EMBL/GenBank/DDBJ whole genome shotgun (WGS) entry which is preliminary data.</text>
</comment>